<dbReference type="AlphaFoldDB" id="A0A0E0F8S3"/>
<keyword evidence="5" id="KW-0611">Plant defense</keyword>
<dbReference type="STRING" id="40149.A0A0E0F8S3"/>
<evidence type="ECO:0000256" key="1">
    <source>
        <dbReference type="ARBA" id="ARBA00008894"/>
    </source>
</evidence>
<dbReference type="Gramene" id="OMERI11G19290.1">
    <property type="protein sequence ID" value="OMERI11G19290.1"/>
    <property type="gene ID" value="OMERI11G19290"/>
</dbReference>
<dbReference type="Pfam" id="PF18052">
    <property type="entry name" value="Rx_N"/>
    <property type="match status" value="1"/>
</dbReference>
<name>A0A0E0F8S3_9ORYZ</name>
<feature type="domain" description="Disease resistance N-terminal" evidence="6">
    <location>
        <begin position="12"/>
        <end position="79"/>
    </location>
</feature>
<dbReference type="GO" id="GO:0006952">
    <property type="term" value="P:defense response"/>
    <property type="evidence" value="ECO:0007669"/>
    <property type="project" value="UniProtKB-KW"/>
</dbReference>
<keyword evidence="2" id="KW-0433">Leucine-rich repeat</keyword>
<organism evidence="7">
    <name type="scientific">Oryza meridionalis</name>
    <dbReference type="NCBI Taxonomy" id="40149"/>
    <lineage>
        <taxon>Eukaryota</taxon>
        <taxon>Viridiplantae</taxon>
        <taxon>Streptophyta</taxon>
        <taxon>Embryophyta</taxon>
        <taxon>Tracheophyta</taxon>
        <taxon>Spermatophyta</taxon>
        <taxon>Magnoliopsida</taxon>
        <taxon>Liliopsida</taxon>
        <taxon>Poales</taxon>
        <taxon>Poaceae</taxon>
        <taxon>BOP clade</taxon>
        <taxon>Oryzoideae</taxon>
        <taxon>Oryzeae</taxon>
        <taxon>Oryzinae</taxon>
        <taxon>Oryza</taxon>
    </lineage>
</organism>
<evidence type="ECO:0000259" key="6">
    <source>
        <dbReference type="Pfam" id="PF18052"/>
    </source>
</evidence>
<dbReference type="CDD" id="cd14798">
    <property type="entry name" value="RX-CC_like"/>
    <property type="match status" value="1"/>
</dbReference>
<dbReference type="Gene3D" id="1.20.5.4130">
    <property type="match status" value="1"/>
</dbReference>
<protein>
    <recommendedName>
        <fullName evidence="6">Disease resistance N-terminal domain-containing protein</fullName>
    </recommendedName>
</protein>
<evidence type="ECO:0000256" key="4">
    <source>
        <dbReference type="ARBA" id="ARBA00022741"/>
    </source>
</evidence>
<reference evidence="7" key="2">
    <citation type="submission" date="2018-05" db="EMBL/GenBank/DDBJ databases">
        <title>OmerRS3 (Oryza meridionalis Reference Sequence Version 3).</title>
        <authorList>
            <person name="Zhang J."/>
            <person name="Kudrna D."/>
            <person name="Lee S."/>
            <person name="Talag J."/>
            <person name="Welchert J."/>
            <person name="Wing R.A."/>
        </authorList>
    </citation>
    <scope>NUCLEOTIDE SEQUENCE [LARGE SCALE GENOMIC DNA]</scope>
    <source>
        <strain evidence="7">cv. OR44</strain>
    </source>
</reference>
<dbReference type="HOGENOM" id="CLU_000837_29_4_1"/>
<dbReference type="EnsemblPlants" id="OMERI11G19290.1">
    <property type="protein sequence ID" value="OMERI11G19290.1"/>
    <property type="gene ID" value="OMERI11G19290"/>
</dbReference>
<evidence type="ECO:0000256" key="3">
    <source>
        <dbReference type="ARBA" id="ARBA00022737"/>
    </source>
</evidence>
<evidence type="ECO:0000256" key="5">
    <source>
        <dbReference type="ARBA" id="ARBA00022821"/>
    </source>
</evidence>
<evidence type="ECO:0000313" key="7">
    <source>
        <dbReference type="EnsemblPlants" id="OMERI11G19290.1"/>
    </source>
</evidence>
<reference evidence="7" key="1">
    <citation type="submission" date="2015-04" db="UniProtKB">
        <authorList>
            <consortium name="EnsemblPlants"/>
        </authorList>
    </citation>
    <scope>IDENTIFICATION</scope>
</reference>
<keyword evidence="4" id="KW-0547">Nucleotide-binding</keyword>
<sequence length="80" mass="9042">MELVVGASKDTMKSLLGKMGNLLAQEYALISGVRGDVQFINDELASMQAFLRDLSAVPEDHSHDHRMKDWMKQIQFIAYT</sequence>
<dbReference type="InterPro" id="IPR041118">
    <property type="entry name" value="Rx_N"/>
</dbReference>
<proteinExistence type="inferred from homology"/>
<evidence type="ECO:0000313" key="8">
    <source>
        <dbReference type="Proteomes" id="UP000008021"/>
    </source>
</evidence>
<accession>A0A0E0F8S3</accession>
<evidence type="ECO:0000256" key="2">
    <source>
        <dbReference type="ARBA" id="ARBA00022614"/>
    </source>
</evidence>
<keyword evidence="3" id="KW-0677">Repeat</keyword>
<dbReference type="InterPro" id="IPR038005">
    <property type="entry name" value="RX-like_CC"/>
</dbReference>
<dbReference type="GO" id="GO:0000166">
    <property type="term" value="F:nucleotide binding"/>
    <property type="evidence" value="ECO:0007669"/>
    <property type="project" value="UniProtKB-KW"/>
</dbReference>
<dbReference type="PANTHER" id="PTHR19338">
    <property type="entry name" value="TRANSLOCASE OF INNER MITOCHONDRIAL MEMBRANE 13 HOMOLOG"/>
    <property type="match status" value="1"/>
</dbReference>
<keyword evidence="8" id="KW-1185">Reference proteome</keyword>
<dbReference type="Proteomes" id="UP000008021">
    <property type="component" value="Chromosome 11"/>
</dbReference>
<comment type="similarity">
    <text evidence="1">Belongs to the disease resistance NB-LRR family.</text>
</comment>
<dbReference type="PANTHER" id="PTHR19338:SF57">
    <property type="entry name" value="DISEASE RESISTANCE PROTEIN RPM1"/>
    <property type="match status" value="1"/>
</dbReference>